<dbReference type="InterPro" id="IPR004776">
    <property type="entry name" value="Mem_transp_PIN-like"/>
</dbReference>
<dbReference type="Pfam" id="PF03547">
    <property type="entry name" value="Mem_trans"/>
    <property type="match status" value="1"/>
</dbReference>
<evidence type="ECO:0000313" key="10">
    <source>
        <dbReference type="Proteomes" id="UP001178888"/>
    </source>
</evidence>
<keyword evidence="5 8" id="KW-0812">Transmembrane</keyword>
<dbReference type="RefSeq" id="WP_308913639.1">
    <property type="nucleotide sequence ID" value="NZ_JAVGVR010000001.1"/>
</dbReference>
<feature type="transmembrane region" description="Helical" evidence="8">
    <location>
        <begin position="102"/>
        <end position="123"/>
    </location>
</feature>
<comment type="caution">
    <text evidence="9">The sequence shown here is derived from an EMBL/GenBank/DDBJ whole genome shotgun (WGS) entry which is preliminary data.</text>
</comment>
<dbReference type="AlphaFoldDB" id="A0AA90R1I9"/>
<keyword evidence="6 8" id="KW-1133">Transmembrane helix</keyword>
<keyword evidence="3" id="KW-0813">Transport</keyword>
<feature type="transmembrane region" description="Helical" evidence="8">
    <location>
        <begin position="129"/>
        <end position="151"/>
    </location>
</feature>
<feature type="transmembrane region" description="Helical" evidence="8">
    <location>
        <begin position="6"/>
        <end position="24"/>
    </location>
</feature>
<evidence type="ECO:0000256" key="7">
    <source>
        <dbReference type="ARBA" id="ARBA00023136"/>
    </source>
</evidence>
<evidence type="ECO:0000256" key="2">
    <source>
        <dbReference type="ARBA" id="ARBA00010145"/>
    </source>
</evidence>
<evidence type="ECO:0000256" key="5">
    <source>
        <dbReference type="ARBA" id="ARBA00022692"/>
    </source>
</evidence>
<organism evidence="9 10">
    <name type="scientific">Bacillus salipaludis</name>
    <dbReference type="NCBI Taxonomy" id="2547811"/>
    <lineage>
        <taxon>Bacteria</taxon>
        <taxon>Bacillati</taxon>
        <taxon>Bacillota</taxon>
        <taxon>Bacilli</taxon>
        <taxon>Bacillales</taxon>
        <taxon>Bacillaceae</taxon>
        <taxon>Bacillus</taxon>
    </lineage>
</organism>
<evidence type="ECO:0000256" key="6">
    <source>
        <dbReference type="ARBA" id="ARBA00022989"/>
    </source>
</evidence>
<reference evidence="9" key="1">
    <citation type="submission" date="2023-08" db="EMBL/GenBank/DDBJ databases">
        <title>Nitrogen cycling bacteria in agricultural field soils.</title>
        <authorList>
            <person name="Jang J."/>
        </authorList>
    </citation>
    <scope>NUCLEOTIDE SEQUENCE</scope>
    <source>
        <strain evidence="9">PS3-36</strain>
    </source>
</reference>
<dbReference type="PANTHER" id="PTHR36838">
    <property type="entry name" value="AUXIN EFFLUX CARRIER FAMILY PROTEIN"/>
    <property type="match status" value="1"/>
</dbReference>
<dbReference type="GO" id="GO:0005886">
    <property type="term" value="C:plasma membrane"/>
    <property type="evidence" value="ECO:0007669"/>
    <property type="project" value="UniProtKB-SubCell"/>
</dbReference>
<feature type="transmembrane region" description="Helical" evidence="8">
    <location>
        <begin position="163"/>
        <end position="183"/>
    </location>
</feature>
<feature type="transmembrane region" description="Helical" evidence="8">
    <location>
        <begin position="255"/>
        <end position="275"/>
    </location>
</feature>
<dbReference type="EMBL" id="JAVGVR010000001">
    <property type="protein sequence ID" value="MDQ6598493.1"/>
    <property type="molecule type" value="Genomic_DNA"/>
</dbReference>
<evidence type="ECO:0000256" key="1">
    <source>
        <dbReference type="ARBA" id="ARBA00004651"/>
    </source>
</evidence>
<evidence type="ECO:0000256" key="4">
    <source>
        <dbReference type="ARBA" id="ARBA00022475"/>
    </source>
</evidence>
<feature type="transmembrane region" description="Helical" evidence="8">
    <location>
        <begin position="36"/>
        <end position="55"/>
    </location>
</feature>
<feature type="transmembrane region" description="Helical" evidence="8">
    <location>
        <begin position="287"/>
        <end position="310"/>
    </location>
</feature>
<proteinExistence type="inferred from homology"/>
<feature type="transmembrane region" description="Helical" evidence="8">
    <location>
        <begin position="67"/>
        <end position="90"/>
    </location>
</feature>
<feature type="transmembrane region" description="Helical" evidence="8">
    <location>
        <begin position="227"/>
        <end position="249"/>
    </location>
</feature>
<comment type="subcellular location">
    <subcellularLocation>
        <location evidence="1">Cell membrane</location>
        <topology evidence="1">Multi-pass membrane protein</topology>
    </subcellularLocation>
</comment>
<dbReference type="PANTHER" id="PTHR36838:SF3">
    <property type="entry name" value="TRANSPORTER AUXIN EFFLUX CARRIER EC FAMILY"/>
    <property type="match status" value="1"/>
</dbReference>
<comment type="similarity">
    <text evidence="2">Belongs to the auxin efflux carrier (TC 2.A.69) family.</text>
</comment>
<evidence type="ECO:0000256" key="3">
    <source>
        <dbReference type="ARBA" id="ARBA00022448"/>
    </source>
</evidence>
<keyword evidence="4" id="KW-1003">Cell membrane</keyword>
<gene>
    <name evidence="9" type="ORF">RCG21_19390</name>
</gene>
<dbReference type="GO" id="GO:0055085">
    <property type="term" value="P:transmembrane transport"/>
    <property type="evidence" value="ECO:0007669"/>
    <property type="project" value="InterPro"/>
</dbReference>
<keyword evidence="10" id="KW-1185">Reference proteome</keyword>
<dbReference type="InterPro" id="IPR038770">
    <property type="entry name" value="Na+/solute_symporter_sf"/>
</dbReference>
<sequence>MEFSIVFQSILNITILILIGVLLSKTFSFNDETRKMFINLIVNIAMPCMILFSIFKVDLNAGIFKSMLIVFCLSIFINLLGIALGWILSITFQGDSTKKREIALMSGLGNTGFIGIPLCATLIGPEAALYAAIFDAGVDFTIWTVGVIMLQKNRKFALQTLKSMLNMPTAAIVVGLVVAYFNFKPPAFFVHLTEQLAGLATPLAMFYIGMLIMTLQRGKVREKGHHLWIPLMVKLILLPFSVALFIHFFELNPKIIQTLLIQSMMPTLTLASILFAKYSADEEMGALTTIISTIISLSTIPLMIFLINLIGVY</sequence>
<protein>
    <submittedName>
        <fullName evidence="9">AEC family transporter</fullName>
    </submittedName>
</protein>
<dbReference type="Proteomes" id="UP001178888">
    <property type="component" value="Unassembled WGS sequence"/>
</dbReference>
<accession>A0AA90R1I9</accession>
<evidence type="ECO:0000313" key="9">
    <source>
        <dbReference type="EMBL" id="MDQ6598493.1"/>
    </source>
</evidence>
<evidence type="ECO:0000256" key="8">
    <source>
        <dbReference type="SAM" id="Phobius"/>
    </source>
</evidence>
<dbReference type="Gene3D" id="1.20.1530.20">
    <property type="match status" value="2"/>
</dbReference>
<keyword evidence="7 8" id="KW-0472">Membrane</keyword>
<name>A0AA90R1I9_9BACI</name>
<feature type="transmembrane region" description="Helical" evidence="8">
    <location>
        <begin position="195"/>
        <end position="215"/>
    </location>
</feature>